<evidence type="ECO:0000313" key="2">
    <source>
        <dbReference type="Proteomes" id="UP000036947"/>
    </source>
</evidence>
<accession>A0A0L0N377</accession>
<proteinExistence type="predicted"/>
<dbReference type="EMBL" id="LFRF01000025">
    <property type="protein sequence ID" value="KND88517.1"/>
    <property type="molecule type" value="Genomic_DNA"/>
</dbReference>
<evidence type="ECO:0000313" key="1">
    <source>
        <dbReference type="EMBL" id="KND88517.1"/>
    </source>
</evidence>
<dbReference type="Proteomes" id="UP000036947">
    <property type="component" value="Unassembled WGS sequence"/>
</dbReference>
<dbReference type="AlphaFoldDB" id="A0A0L0N377"/>
<protein>
    <submittedName>
        <fullName evidence="1">Casein kinase I isoform delta-like protein</fullName>
    </submittedName>
</protein>
<comment type="caution">
    <text evidence="1">The sequence shown here is derived from an EMBL/GenBank/DDBJ whole genome shotgun (WGS) entry which is preliminary data.</text>
</comment>
<dbReference type="STRING" id="1163406.A0A0L0N377"/>
<reference evidence="1 2" key="1">
    <citation type="journal article" date="2015" name="BMC Genomics">
        <title>The genome of the truffle-parasite Tolypocladium ophioglossoides and the evolution of antifungal peptaibiotics.</title>
        <authorList>
            <person name="Quandt C.A."/>
            <person name="Bushley K.E."/>
            <person name="Spatafora J.W."/>
        </authorList>
    </citation>
    <scope>NUCLEOTIDE SEQUENCE [LARGE SCALE GENOMIC DNA]</scope>
    <source>
        <strain evidence="1 2">CBS 100239</strain>
    </source>
</reference>
<dbReference type="OrthoDB" id="4587838at2759"/>
<organism evidence="1 2">
    <name type="scientific">Tolypocladium ophioglossoides (strain CBS 100239)</name>
    <name type="common">Snaketongue truffleclub</name>
    <name type="synonym">Elaphocordyceps ophioglossoides</name>
    <dbReference type="NCBI Taxonomy" id="1163406"/>
    <lineage>
        <taxon>Eukaryota</taxon>
        <taxon>Fungi</taxon>
        <taxon>Dikarya</taxon>
        <taxon>Ascomycota</taxon>
        <taxon>Pezizomycotina</taxon>
        <taxon>Sordariomycetes</taxon>
        <taxon>Hypocreomycetidae</taxon>
        <taxon>Hypocreales</taxon>
        <taxon>Ophiocordycipitaceae</taxon>
        <taxon>Tolypocladium</taxon>
    </lineage>
</organism>
<name>A0A0L0N377_TOLOC</name>
<sequence>MWSPSAILCSTKEDDDPTEVLCRSFLNEFATYLNYTRSLHIDNKPDCSYLRKNFRDVFVREGFQDDHVFDWSVYKYAQAIAQAVANAATAG</sequence>
<dbReference type="Gene3D" id="1.10.510.10">
    <property type="entry name" value="Transferase(Phosphotransferase) domain 1"/>
    <property type="match status" value="1"/>
</dbReference>
<keyword evidence="2" id="KW-1185">Reference proteome</keyword>
<keyword evidence="1" id="KW-0808">Transferase</keyword>
<keyword evidence="1" id="KW-0418">Kinase</keyword>
<dbReference type="GO" id="GO:0016301">
    <property type="term" value="F:kinase activity"/>
    <property type="evidence" value="ECO:0007669"/>
    <property type="project" value="UniProtKB-KW"/>
</dbReference>
<gene>
    <name evidence="1" type="ORF">TOPH_06848</name>
</gene>